<accession>F3FFF5</accession>
<dbReference type="HOGENOM" id="CLU_2938290_0_0_6"/>
<dbReference type="EMBL" id="AEAH01000359">
    <property type="protein sequence ID" value="EGH28941.1"/>
    <property type="molecule type" value="Genomic_DNA"/>
</dbReference>
<protein>
    <submittedName>
        <fullName evidence="1">Uncharacterized protein</fullName>
    </submittedName>
</protein>
<dbReference type="Proteomes" id="UP000004471">
    <property type="component" value="Unassembled WGS sequence"/>
</dbReference>
<sequence>MRRFYEAITVRLARLKYKNWIHDFRIEERAQRWAAERSGWETICTKRHGQMSARRPINIK</sequence>
<organism evidence="1 2">
    <name type="scientific">Pseudomonas syringae pv. japonica str. M301072</name>
    <dbReference type="NCBI Taxonomy" id="629262"/>
    <lineage>
        <taxon>Bacteria</taxon>
        <taxon>Pseudomonadati</taxon>
        <taxon>Pseudomonadota</taxon>
        <taxon>Gammaproteobacteria</taxon>
        <taxon>Pseudomonadales</taxon>
        <taxon>Pseudomonadaceae</taxon>
        <taxon>Pseudomonas</taxon>
        <taxon>Pseudomonas syringae</taxon>
    </lineage>
</organism>
<proteinExistence type="predicted"/>
<evidence type="ECO:0000313" key="1">
    <source>
        <dbReference type="EMBL" id="EGH28941.1"/>
    </source>
</evidence>
<reference evidence="1 2" key="1">
    <citation type="journal article" date="2011" name="PLoS Pathog.">
        <title>Dynamic evolution of pathogenicity revealed by sequencing and comparative genomics of 19 Pseudomonas syringae isolates.</title>
        <authorList>
            <person name="Baltrus D.A."/>
            <person name="Nishimura M.T."/>
            <person name="Romanchuk A."/>
            <person name="Chang J.H."/>
            <person name="Mukhtar M.S."/>
            <person name="Cherkis K."/>
            <person name="Roach J."/>
            <person name="Grant S.R."/>
            <person name="Jones C.D."/>
            <person name="Dangl J.L."/>
        </authorList>
    </citation>
    <scope>NUCLEOTIDE SEQUENCE [LARGE SCALE GENOMIC DNA]</scope>
    <source>
        <strain evidence="2">M301072PT</strain>
    </source>
</reference>
<dbReference type="AlphaFoldDB" id="F3FFF5"/>
<comment type="caution">
    <text evidence="1">The sequence shown here is derived from an EMBL/GenBank/DDBJ whole genome shotgun (WGS) entry which is preliminary data.</text>
</comment>
<name>F3FFF5_PSESX</name>
<gene>
    <name evidence="1" type="ORF">PSYJA_08168</name>
</gene>
<evidence type="ECO:0000313" key="2">
    <source>
        <dbReference type="Proteomes" id="UP000004471"/>
    </source>
</evidence>